<dbReference type="Gene3D" id="1.10.10.10">
    <property type="entry name" value="Winged helix-like DNA-binding domain superfamily/Winged helix DNA-binding domain"/>
    <property type="match status" value="1"/>
</dbReference>
<sequence length="484" mass="52685">MSKPLSAPVWPTLFAASATASMGIQAQLIHTLRKALLAGRLPQDSRLPASRMLAKDLAISRSSVEAAYAQLEAEGYLERRAGSGSFVAFTPQLRPSKKTASASAQLSQRGQGIVDAGGCRDTTLPSLAFNAGQPDTRAFPHALWQKLMQQRWSKSGAALASYGPAQGLPELQLAIAGYLAQARGVDCQPEQILILNSSQQALQMIAQLLIDPEDTVWLEDPGYLGARNAMLAAGAQIVPVPVDQEGFNTGISQTLAAPRLIYTTPSHQYPLGIAMSLPRRMTLIAQAAAHQAWIIEDDYDSEFYYDQRPLPALQGLDQQGRVIYVGTFSKVLFPSLRLAYIVLPPALVPAFITARIAFDGHSAQFLQAVTADFITQGHFATHLRQMRLLYRSRRDLLLEKLQPIADVIKPVNTAAGLQFALQLSKGLEKPWTASGTTAGLALRPLSAFYQKEAKTEGWLMGYASLSNEQIIRASETLIKSYQEK</sequence>
<dbReference type="InterPro" id="IPR004839">
    <property type="entry name" value="Aminotransferase_I/II_large"/>
</dbReference>
<keyword evidence="6" id="KW-0804">Transcription</keyword>
<dbReference type="SUPFAM" id="SSF46785">
    <property type="entry name" value="Winged helix' DNA-binding domain"/>
    <property type="match status" value="1"/>
</dbReference>
<dbReference type="InterPro" id="IPR000524">
    <property type="entry name" value="Tscrpt_reg_HTH_GntR"/>
</dbReference>
<evidence type="ECO:0000256" key="6">
    <source>
        <dbReference type="ARBA" id="ARBA00023163"/>
    </source>
</evidence>
<evidence type="ECO:0000313" key="8">
    <source>
        <dbReference type="EMBL" id="STQ91863.1"/>
    </source>
</evidence>
<evidence type="ECO:0000256" key="4">
    <source>
        <dbReference type="ARBA" id="ARBA00023015"/>
    </source>
</evidence>
<name>A0A377QAB7_9NEIS</name>
<dbReference type="Pfam" id="PF00392">
    <property type="entry name" value="GntR"/>
    <property type="match status" value="1"/>
</dbReference>
<evidence type="ECO:0000313" key="10">
    <source>
        <dbReference type="Proteomes" id="UP000255108"/>
    </source>
</evidence>
<keyword evidence="11" id="KW-1185">Reference proteome</keyword>
<dbReference type="Pfam" id="PF00155">
    <property type="entry name" value="Aminotran_1_2"/>
    <property type="match status" value="1"/>
</dbReference>
<keyword evidence="9" id="KW-0032">Aminotransferase</keyword>
<dbReference type="EMBL" id="SMBT01000019">
    <property type="protein sequence ID" value="TCU81756.1"/>
    <property type="molecule type" value="Genomic_DNA"/>
</dbReference>
<keyword evidence="4" id="KW-0805">Transcription regulation</keyword>
<gene>
    <name evidence="8" type="primary">gabR_1</name>
    <name evidence="9" type="ORF">EV682_11913</name>
    <name evidence="8" type="ORF">NCTC11159_02946</name>
</gene>
<dbReference type="EMBL" id="UGHR01000001">
    <property type="protein sequence ID" value="STQ91863.1"/>
    <property type="molecule type" value="Genomic_DNA"/>
</dbReference>
<dbReference type="RefSeq" id="WP_115228064.1">
    <property type="nucleotide sequence ID" value="NZ_CAWOLO010000019.1"/>
</dbReference>
<keyword evidence="5" id="KW-0238">DNA-binding</keyword>
<keyword evidence="3" id="KW-0663">Pyridoxal phosphate</keyword>
<dbReference type="OrthoDB" id="9804020at2"/>
<organism evidence="8 10">
    <name type="scientific">Iodobacter fluviatilis</name>
    <dbReference type="NCBI Taxonomy" id="537"/>
    <lineage>
        <taxon>Bacteria</taxon>
        <taxon>Pseudomonadati</taxon>
        <taxon>Pseudomonadota</taxon>
        <taxon>Betaproteobacteria</taxon>
        <taxon>Neisseriales</taxon>
        <taxon>Chitinibacteraceae</taxon>
        <taxon>Iodobacter</taxon>
    </lineage>
</organism>
<dbReference type="SUPFAM" id="SSF53383">
    <property type="entry name" value="PLP-dependent transferases"/>
    <property type="match status" value="1"/>
</dbReference>
<evidence type="ECO:0000259" key="7">
    <source>
        <dbReference type="PROSITE" id="PS50949"/>
    </source>
</evidence>
<dbReference type="InterPro" id="IPR015421">
    <property type="entry name" value="PyrdxlP-dep_Trfase_major"/>
</dbReference>
<dbReference type="Proteomes" id="UP000295794">
    <property type="component" value="Unassembled WGS sequence"/>
</dbReference>
<dbReference type="PRINTS" id="PR00035">
    <property type="entry name" value="HTHGNTR"/>
</dbReference>
<protein>
    <recommendedName>
        <fullName evidence="2">Putative 8-amino-7-oxononanoate synthase</fullName>
    </recommendedName>
</protein>
<dbReference type="CDD" id="cd00609">
    <property type="entry name" value="AAT_like"/>
    <property type="match status" value="1"/>
</dbReference>
<dbReference type="PANTHER" id="PTHR46577:SF1">
    <property type="entry name" value="HTH-TYPE TRANSCRIPTIONAL REGULATORY PROTEIN GABR"/>
    <property type="match status" value="1"/>
</dbReference>
<dbReference type="PROSITE" id="PS50949">
    <property type="entry name" value="HTH_GNTR"/>
    <property type="match status" value="1"/>
</dbReference>
<evidence type="ECO:0000256" key="1">
    <source>
        <dbReference type="ARBA" id="ARBA00005384"/>
    </source>
</evidence>
<evidence type="ECO:0000256" key="3">
    <source>
        <dbReference type="ARBA" id="ARBA00022898"/>
    </source>
</evidence>
<evidence type="ECO:0000313" key="9">
    <source>
        <dbReference type="EMBL" id="TCU81756.1"/>
    </source>
</evidence>
<evidence type="ECO:0000313" key="11">
    <source>
        <dbReference type="Proteomes" id="UP000295794"/>
    </source>
</evidence>
<dbReference type="GO" id="GO:0008483">
    <property type="term" value="F:transaminase activity"/>
    <property type="evidence" value="ECO:0007669"/>
    <property type="project" value="UniProtKB-KW"/>
</dbReference>
<dbReference type="GO" id="GO:0030170">
    <property type="term" value="F:pyridoxal phosphate binding"/>
    <property type="evidence" value="ECO:0007669"/>
    <property type="project" value="InterPro"/>
</dbReference>
<dbReference type="GO" id="GO:0003677">
    <property type="term" value="F:DNA binding"/>
    <property type="evidence" value="ECO:0007669"/>
    <property type="project" value="UniProtKB-KW"/>
</dbReference>
<reference evidence="8 10" key="1">
    <citation type="submission" date="2018-06" db="EMBL/GenBank/DDBJ databases">
        <authorList>
            <consortium name="Pathogen Informatics"/>
            <person name="Doyle S."/>
        </authorList>
    </citation>
    <scope>NUCLEOTIDE SEQUENCE [LARGE SCALE GENOMIC DNA]</scope>
    <source>
        <strain evidence="8 10">NCTC11159</strain>
    </source>
</reference>
<evidence type="ECO:0000256" key="2">
    <source>
        <dbReference type="ARBA" id="ARBA00021531"/>
    </source>
</evidence>
<proteinExistence type="inferred from homology"/>
<dbReference type="PANTHER" id="PTHR46577">
    <property type="entry name" value="HTH-TYPE TRANSCRIPTIONAL REGULATORY PROTEIN GABR"/>
    <property type="match status" value="1"/>
</dbReference>
<dbReference type="InterPro" id="IPR015424">
    <property type="entry name" value="PyrdxlP-dep_Trfase"/>
</dbReference>
<dbReference type="Proteomes" id="UP000255108">
    <property type="component" value="Unassembled WGS sequence"/>
</dbReference>
<evidence type="ECO:0000256" key="5">
    <source>
        <dbReference type="ARBA" id="ARBA00023125"/>
    </source>
</evidence>
<reference evidence="9 11" key="2">
    <citation type="submission" date="2019-03" db="EMBL/GenBank/DDBJ databases">
        <title>Genomic Encyclopedia of Type Strains, Phase IV (KMG-IV): sequencing the most valuable type-strain genomes for metagenomic binning, comparative biology and taxonomic classification.</title>
        <authorList>
            <person name="Goeker M."/>
        </authorList>
    </citation>
    <scope>NUCLEOTIDE SEQUENCE [LARGE SCALE GENOMIC DNA]</scope>
    <source>
        <strain evidence="9 11">DSM 3764</strain>
    </source>
</reference>
<feature type="domain" description="HTH gntR-type" evidence="7">
    <location>
        <begin position="22"/>
        <end position="90"/>
    </location>
</feature>
<comment type="similarity">
    <text evidence="1">In the C-terminal section; belongs to the class-I pyridoxal-phosphate-dependent aminotransferase family.</text>
</comment>
<dbReference type="AlphaFoldDB" id="A0A377QAB7"/>
<accession>A0A377QAB7</accession>
<dbReference type="InterPro" id="IPR051446">
    <property type="entry name" value="HTH_trans_reg/aminotransferase"/>
</dbReference>
<dbReference type="InterPro" id="IPR036388">
    <property type="entry name" value="WH-like_DNA-bd_sf"/>
</dbReference>
<dbReference type="CDD" id="cd07377">
    <property type="entry name" value="WHTH_GntR"/>
    <property type="match status" value="1"/>
</dbReference>
<dbReference type="SMART" id="SM00345">
    <property type="entry name" value="HTH_GNTR"/>
    <property type="match status" value="1"/>
</dbReference>
<dbReference type="GO" id="GO:0003700">
    <property type="term" value="F:DNA-binding transcription factor activity"/>
    <property type="evidence" value="ECO:0007669"/>
    <property type="project" value="InterPro"/>
</dbReference>
<dbReference type="InterPro" id="IPR036390">
    <property type="entry name" value="WH_DNA-bd_sf"/>
</dbReference>
<keyword evidence="9" id="KW-0808">Transferase</keyword>
<dbReference type="Gene3D" id="3.40.640.10">
    <property type="entry name" value="Type I PLP-dependent aspartate aminotransferase-like (Major domain)"/>
    <property type="match status" value="1"/>
</dbReference>